<dbReference type="PANTHER" id="PTHR34297:SF1">
    <property type="entry name" value="ASP23_GLS24 FAMILY ENVELOPE STRESS RESPONSE PROTEIN"/>
    <property type="match status" value="1"/>
</dbReference>
<dbReference type="STRING" id="1122204.SAMN05421781_0914"/>
<keyword evidence="3" id="KW-1185">Reference proteome</keyword>
<dbReference type="Pfam" id="PF03780">
    <property type="entry name" value="Asp23"/>
    <property type="match status" value="1"/>
</dbReference>
<reference evidence="2 3" key="1">
    <citation type="submission" date="2016-10" db="EMBL/GenBank/DDBJ databases">
        <authorList>
            <person name="de Groot N.N."/>
        </authorList>
    </citation>
    <scope>NUCLEOTIDE SEQUENCE [LARGE SCALE GENOMIC DNA]</scope>
    <source>
        <strain evidence="2 3">DSM 23126</strain>
    </source>
</reference>
<dbReference type="RefSeq" id="WP_091611722.1">
    <property type="nucleotide sequence ID" value="NZ_FNNC01000001.1"/>
</dbReference>
<dbReference type="OrthoDB" id="9793465at2"/>
<organism evidence="2 3">
    <name type="scientific">Marinococcus luteus</name>
    <dbReference type="NCBI Taxonomy" id="1122204"/>
    <lineage>
        <taxon>Bacteria</taxon>
        <taxon>Bacillati</taxon>
        <taxon>Bacillota</taxon>
        <taxon>Bacilli</taxon>
        <taxon>Bacillales</taxon>
        <taxon>Bacillaceae</taxon>
        <taxon>Marinococcus</taxon>
    </lineage>
</organism>
<gene>
    <name evidence="2" type="ORF">SAMN05421781_0914</name>
</gene>
<evidence type="ECO:0000256" key="1">
    <source>
        <dbReference type="ARBA" id="ARBA00005721"/>
    </source>
</evidence>
<dbReference type="PANTHER" id="PTHR34297">
    <property type="entry name" value="HYPOTHETICAL CYTOSOLIC PROTEIN-RELATED"/>
    <property type="match status" value="1"/>
</dbReference>
<evidence type="ECO:0000313" key="2">
    <source>
        <dbReference type="EMBL" id="SDW22924.1"/>
    </source>
</evidence>
<dbReference type="InterPro" id="IPR005531">
    <property type="entry name" value="Asp23"/>
</dbReference>
<evidence type="ECO:0000313" key="3">
    <source>
        <dbReference type="Proteomes" id="UP000199488"/>
    </source>
</evidence>
<comment type="similarity">
    <text evidence="1">Belongs to the asp23 family.</text>
</comment>
<sequence>MSEYTLLTIGEEKESLGNIEIARDVIEVVASIAALEVEGVYDLQGSIADDVAERFGRKSYGKGVKVDLAESGAVVTISMLIHYGSSVPVTAKQVQENIQQTVRGMTDIHIDAVNVHIIGLQFPEEEQPLQEQEK</sequence>
<protein>
    <submittedName>
        <fullName evidence="2">Uncharacterized conserved protein YloU, alkaline shock protein (Asp23) family</fullName>
    </submittedName>
</protein>
<proteinExistence type="inferred from homology"/>
<dbReference type="Proteomes" id="UP000199488">
    <property type="component" value="Unassembled WGS sequence"/>
</dbReference>
<dbReference type="EMBL" id="FNNC01000001">
    <property type="protein sequence ID" value="SDW22924.1"/>
    <property type="molecule type" value="Genomic_DNA"/>
</dbReference>
<name>A0A1H2RVX3_9BACI</name>
<dbReference type="AlphaFoldDB" id="A0A1H2RVX3"/>
<accession>A0A1H2RVX3</accession>